<feature type="region of interest" description="Disordered" evidence="1">
    <location>
        <begin position="321"/>
        <end position="355"/>
    </location>
</feature>
<protein>
    <submittedName>
        <fullName evidence="2">Uncharacterized protein</fullName>
    </submittedName>
</protein>
<gene>
    <name evidence="2" type="ORF">C0Q70_03232</name>
</gene>
<sequence length="451" mass="48797">MRVRSRLSCAVQRRTAHNGASSELLTPTMAGRVRTELTSCAVCQPVNRRLELVLRVCAHGWEILSHPILPTPPDLPSGDRNSTGAIDASQRVSKPEVCPIFSKCYLDQSCAPDYHENGRQPGARRSETMDRLVKHHVTRQDARYLVKVDTGGVREEQEGLLVVDTNTPFPAYQHSPLTSPAAARIASLGSPVSPSWQRPQGAGSLPLRSPKRTISFEFPSDLSPDQIAHIHRQVTQMASAAGTADSVKITEGMIPEVEDLPIIQLQAPPKAKVKRQLSIDSSPPQSFMCPATGAAARLTKGEAEVGTWQCTLHTFEVTAARRSNKDTSSSPQAGGRASTPRAGSRASTPKSAKRSKESDIVFVFPELHGNEDINDDDAAVDDICSVLPKEVVSENLTSPLSCTKFTHDDSYQSIRSSPAEQHYDVNGVSILQVESAQASLAVNSSFSDHGK</sequence>
<dbReference type="Proteomes" id="UP000245119">
    <property type="component" value="Linkage Group LG2"/>
</dbReference>
<reference evidence="2 3" key="1">
    <citation type="submission" date="2018-04" db="EMBL/GenBank/DDBJ databases">
        <title>The genome of golden apple snail Pomacea canaliculata provides insight into stress tolerance and invasive adaptation.</title>
        <authorList>
            <person name="Liu C."/>
            <person name="Liu B."/>
            <person name="Ren Y."/>
            <person name="Zhang Y."/>
            <person name="Wang H."/>
            <person name="Li S."/>
            <person name="Jiang F."/>
            <person name="Yin L."/>
            <person name="Zhang G."/>
            <person name="Qian W."/>
            <person name="Fan W."/>
        </authorList>
    </citation>
    <scope>NUCLEOTIDE SEQUENCE [LARGE SCALE GENOMIC DNA]</scope>
    <source>
        <strain evidence="2">SZHN2017</strain>
        <tissue evidence="2">Muscle</tissue>
    </source>
</reference>
<dbReference type="EMBL" id="PZQS01000002">
    <property type="protein sequence ID" value="PVD36254.1"/>
    <property type="molecule type" value="Genomic_DNA"/>
</dbReference>
<feature type="region of interest" description="Disordered" evidence="1">
    <location>
        <begin position="189"/>
        <end position="210"/>
    </location>
</feature>
<evidence type="ECO:0000256" key="1">
    <source>
        <dbReference type="SAM" id="MobiDB-lite"/>
    </source>
</evidence>
<dbReference type="AlphaFoldDB" id="A0A2T7PS55"/>
<name>A0A2T7PS55_POMCA</name>
<organism evidence="2 3">
    <name type="scientific">Pomacea canaliculata</name>
    <name type="common">Golden apple snail</name>
    <dbReference type="NCBI Taxonomy" id="400727"/>
    <lineage>
        <taxon>Eukaryota</taxon>
        <taxon>Metazoa</taxon>
        <taxon>Spiralia</taxon>
        <taxon>Lophotrochozoa</taxon>
        <taxon>Mollusca</taxon>
        <taxon>Gastropoda</taxon>
        <taxon>Caenogastropoda</taxon>
        <taxon>Architaenioglossa</taxon>
        <taxon>Ampullarioidea</taxon>
        <taxon>Ampullariidae</taxon>
        <taxon>Pomacea</taxon>
    </lineage>
</organism>
<proteinExistence type="predicted"/>
<accession>A0A2T7PS55</accession>
<evidence type="ECO:0000313" key="3">
    <source>
        <dbReference type="Proteomes" id="UP000245119"/>
    </source>
</evidence>
<evidence type="ECO:0000313" key="2">
    <source>
        <dbReference type="EMBL" id="PVD36254.1"/>
    </source>
</evidence>
<keyword evidence="3" id="KW-1185">Reference proteome</keyword>
<comment type="caution">
    <text evidence="2">The sequence shown here is derived from an EMBL/GenBank/DDBJ whole genome shotgun (WGS) entry which is preliminary data.</text>
</comment>